<dbReference type="PROSITE" id="PS00936">
    <property type="entry name" value="RIBOSOMAL_L35"/>
    <property type="match status" value="1"/>
</dbReference>
<keyword evidence="2 4" id="KW-0689">Ribosomal protein</keyword>
<dbReference type="PRINTS" id="PR00064">
    <property type="entry name" value="RIBOSOMALL35"/>
</dbReference>
<dbReference type="Pfam" id="PF01632">
    <property type="entry name" value="Ribosomal_L35p"/>
    <property type="match status" value="1"/>
</dbReference>
<name>A0ABY3PNV1_9CYAN</name>
<evidence type="ECO:0000256" key="4">
    <source>
        <dbReference type="HAMAP-Rule" id="MF_00514"/>
    </source>
</evidence>
<dbReference type="HAMAP" id="MF_00514">
    <property type="entry name" value="Ribosomal_bL35"/>
    <property type="match status" value="1"/>
</dbReference>
<dbReference type="InterPro" id="IPR037229">
    <property type="entry name" value="Ribosomal_bL35_sf"/>
</dbReference>
<proteinExistence type="inferred from homology"/>
<organism evidence="7 8">
    <name type="scientific">Gloeobacter morelensis MG652769</name>
    <dbReference type="NCBI Taxonomy" id="2781736"/>
    <lineage>
        <taxon>Bacteria</taxon>
        <taxon>Bacillati</taxon>
        <taxon>Cyanobacteriota</taxon>
        <taxon>Cyanophyceae</taxon>
        <taxon>Gloeobacterales</taxon>
        <taxon>Gloeobacteraceae</taxon>
        <taxon>Gloeobacter</taxon>
        <taxon>Gloeobacter morelensis</taxon>
    </lineage>
</organism>
<evidence type="ECO:0000313" key="8">
    <source>
        <dbReference type="Proteomes" id="UP001054846"/>
    </source>
</evidence>
<dbReference type="SUPFAM" id="SSF143034">
    <property type="entry name" value="L35p-like"/>
    <property type="match status" value="1"/>
</dbReference>
<comment type="similarity">
    <text evidence="1 4 5">Belongs to the bacterial ribosomal protein bL35 family.</text>
</comment>
<dbReference type="Proteomes" id="UP001054846">
    <property type="component" value="Chromosome"/>
</dbReference>
<gene>
    <name evidence="4 7" type="primary">rpmI</name>
    <name evidence="4" type="synonym">rpl35</name>
    <name evidence="7" type="ORF">ISF26_03365</name>
</gene>
<protein>
    <recommendedName>
        <fullName evidence="4">Large ribosomal subunit protein bL35</fullName>
    </recommendedName>
</protein>
<dbReference type="NCBIfam" id="TIGR00001">
    <property type="entry name" value="rpmI_bact"/>
    <property type="match status" value="1"/>
</dbReference>
<keyword evidence="8" id="KW-1185">Reference proteome</keyword>
<dbReference type="InterPro" id="IPR018265">
    <property type="entry name" value="Ribosomal_bL35_CS"/>
</dbReference>
<evidence type="ECO:0000256" key="6">
    <source>
        <dbReference type="SAM" id="MobiDB-lite"/>
    </source>
</evidence>
<evidence type="ECO:0000256" key="5">
    <source>
        <dbReference type="RuleBase" id="RU000568"/>
    </source>
</evidence>
<accession>A0ABY3PNV1</accession>
<evidence type="ECO:0000256" key="2">
    <source>
        <dbReference type="ARBA" id="ARBA00022980"/>
    </source>
</evidence>
<dbReference type="RefSeq" id="WP_336246709.1">
    <property type="nucleotide sequence ID" value="NZ_CP063845.1"/>
</dbReference>
<dbReference type="PANTHER" id="PTHR33343:SF1">
    <property type="entry name" value="LARGE RIBOSOMAL SUBUNIT PROTEIN BL35M"/>
    <property type="match status" value="1"/>
</dbReference>
<dbReference type="InterPro" id="IPR001706">
    <property type="entry name" value="Ribosomal_bL35"/>
</dbReference>
<sequence>MPKMKTRQSAAKRYEVTGSGKLRRRRAGKNHLLQHKSASRKRSLSTKVEVSETDLYKVTRQCPYL</sequence>
<keyword evidence="3 4" id="KW-0687">Ribonucleoprotein</keyword>
<evidence type="ECO:0000313" key="7">
    <source>
        <dbReference type="EMBL" id="UFP95304.1"/>
    </source>
</evidence>
<feature type="compositionally biased region" description="Basic residues" evidence="6">
    <location>
        <begin position="21"/>
        <end position="44"/>
    </location>
</feature>
<dbReference type="InterPro" id="IPR021137">
    <property type="entry name" value="Ribosomal_bL35-like"/>
</dbReference>
<evidence type="ECO:0000256" key="1">
    <source>
        <dbReference type="ARBA" id="ARBA00006598"/>
    </source>
</evidence>
<evidence type="ECO:0000256" key="3">
    <source>
        <dbReference type="ARBA" id="ARBA00023274"/>
    </source>
</evidence>
<dbReference type="EMBL" id="CP063845">
    <property type="protein sequence ID" value="UFP95304.1"/>
    <property type="molecule type" value="Genomic_DNA"/>
</dbReference>
<dbReference type="PANTHER" id="PTHR33343">
    <property type="entry name" value="54S RIBOSOMAL PROTEIN BL35M"/>
    <property type="match status" value="1"/>
</dbReference>
<dbReference type="GO" id="GO:0005840">
    <property type="term" value="C:ribosome"/>
    <property type="evidence" value="ECO:0007669"/>
    <property type="project" value="UniProtKB-KW"/>
</dbReference>
<feature type="region of interest" description="Disordered" evidence="6">
    <location>
        <begin position="1"/>
        <end position="49"/>
    </location>
</feature>
<reference evidence="7 8" key="1">
    <citation type="journal article" date="2021" name="Genome Biol. Evol.">
        <title>Complete Genome Sequencing of a Novel Gloeobacter Species from a Waterfall Cave in Mexico.</title>
        <authorList>
            <person name="Saw J.H."/>
            <person name="Cardona T."/>
            <person name="Montejano G."/>
        </authorList>
    </citation>
    <scope>NUCLEOTIDE SEQUENCE [LARGE SCALE GENOMIC DNA]</scope>
    <source>
        <strain evidence="7">MG652769</strain>
    </source>
</reference>
<dbReference type="Gene3D" id="4.10.410.60">
    <property type="match status" value="1"/>
</dbReference>